<evidence type="ECO:0000313" key="8">
    <source>
        <dbReference type="EMBL" id="MDT7042623.1"/>
    </source>
</evidence>
<keyword evidence="6 7" id="KW-0460">Magnesium</keyword>
<sequence>MSQSKLPPPSELQALKKVAIEAAQVGGEILQKYTKAGFAIEHKTRLSLVTDADKESERTIVALLKQAYPTHQILAEEEGIHSAQQSPYKWVIDPLDGTTNFTHGLPLYNVSIGLEYEGACIVGVVFDPTRPELFVGVKNEGATCNGQPIQVSRIAELGKSLLVTGFGYDIAESGDNLDEFCRFTLRTQGVRRTGTAAIDLCYVASGRFDGFWEMNLNPWDTAAGTVILGEAGGKVTSYDGAPYTIYSKQMVASNGLLHEAIIDVLGQSTKK</sequence>
<dbReference type="CDD" id="cd01639">
    <property type="entry name" value="IMPase"/>
    <property type="match status" value="1"/>
</dbReference>
<dbReference type="Pfam" id="PF00459">
    <property type="entry name" value="Inositol_P"/>
    <property type="match status" value="1"/>
</dbReference>
<dbReference type="Gene3D" id="3.30.540.10">
    <property type="entry name" value="Fructose-1,6-Bisphosphatase, subunit A, domain 1"/>
    <property type="match status" value="1"/>
</dbReference>
<dbReference type="InterPro" id="IPR033942">
    <property type="entry name" value="IMPase"/>
</dbReference>
<dbReference type="SUPFAM" id="SSF56655">
    <property type="entry name" value="Carbohydrate phosphatase"/>
    <property type="match status" value="1"/>
</dbReference>
<organism evidence="8 9">
    <name type="scientific">Candidatus Nitronereus thalassa</name>
    <dbReference type="NCBI Taxonomy" id="3020898"/>
    <lineage>
        <taxon>Bacteria</taxon>
        <taxon>Pseudomonadati</taxon>
        <taxon>Nitrospirota</taxon>
        <taxon>Nitrospiria</taxon>
        <taxon>Nitrospirales</taxon>
        <taxon>Nitrospiraceae</taxon>
        <taxon>Candidatus Nitronereus</taxon>
    </lineage>
</organism>
<dbReference type="PANTHER" id="PTHR20854:SF4">
    <property type="entry name" value="INOSITOL-1-MONOPHOSPHATASE-RELATED"/>
    <property type="match status" value="1"/>
</dbReference>
<dbReference type="EC" id="3.1.3.25" evidence="7"/>
<keyword evidence="9" id="KW-1185">Reference proteome</keyword>
<name>A0ABU3K8I4_9BACT</name>
<dbReference type="RefSeq" id="WP_313833059.1">
    <property type="nucleotide sequence ID" value="NZ_JAQOUE010000001.1"/>
</dbReference>
<protein>
    <recommendedName>
        <fullName evidence="7">Inositol-1-monophosphatase</fullName>
        <ecNumber evidence="7">3.1.3.25</ecNumber>
    </recommendedName>
</protein>
<keyword evidence="5 7" id="KW-0378">Hydrolase</keyword>
<evidence type="ECO:0000256" key="6">
    <source>
        <dbReference type="ARBA" id="ARBA00022842"/>
    </source>
</evidence>
<dbReference type="PANTHER" id="PTHR20854">
    <property type="entry name" value="INOSITOL MONOPHOSPHATASE"/>
    <property type="match status" value="1"/>
</dbReference>
<dbReference type="PROSITE" id="PS00629">
    <property type="entry name" value="IMP_1"/>
    <property type="match status" value="1"/>
</dbReference>
<evidence type="ECO:0000256" key="4">
    <source>
        <dbReference type="ARBA" id="ARBA00022723"/>
    </source>
</evidence>
<dbReference type="Proteomes" id="UP001250932">
    <property type="component" value="Unassembled WGS sequence"/>
</dbReference>
<dbReference type="InterPro" id="IPR000760">
    <property type="entry name" value="Inositol_monophosphatase-like"/>
</dbReference>
<proteinExistence type="inferred from homology"/>
<keyword evidence="4 7" id="KW-0479">Metal-binding</keyword>
<dbReference type="EMBL" id="JAQOUE010000001">
    <property type="protein sequence ID" value="MDT7042623.1"/>
    <property type="molecule type" value="Genomic_DNA"/>
</dbReference>
<evidence type="ECO:0000256" key="3">
    <source>
        <dbReference type="ARBA" id="ARBA00009759"/>
    </source>
</evidence>
<dbReference type="InterPro" id="IPR020550">
    <property type="entry name" value="Inositol_monophosphatase_CS"/>
</dbReference>
<evidence type="ECO:0000313" key="9">
    <source>
        <dbReference type="Proteomes" id="UP001250932"/>
    </source>
</evidence>
<evidence type="ECO:0000256" key="1">
    <source>
        <dbReference type="ARBA" id="ARBA00001033"/>
    </source>
</evidence>
<evidence type="ECO:0000256" key="5">
    <source>
        <dbReference type="ARBA" id="ARBA00022801"/>
    </source>
</evidence>
<comment type="similarity">
    <text evidence="3 7">Belongs to the inositol monophosphatase superfamily.</text>
</comment>
<dbReference type="InterPro" id="IPR020583">
    <property type="entry name" value="Inositol_monoP_metal-BS"/>
</dbReference>
<dbReference type="Gene3D" id="3.40.190.80">
    <property type="match status" value="1"/>
</dbReference>
<dbReference type="PRINTS" id="PR00377">
    <property type="entry name" value="IMPHPHTASES"/>
</dbReference>
<evidence type="ECO:0000256" key="7">
    <source>
        <dbReference type="RuleBase" id="RU364068"/>
    </source>
</evidence>
<gene>
    <name evidence="8" type="ORF">PPG34_09695</name>
</gene>
<comment type="cofactor">
    <cofactor evidence="2 7">
        <name>Mg(2+)</name>
        <dbReference type="ChEBI" id="CHEBI:18420"/>
    </cofactor>
</comment>
<accession>A0ABU3K8I4</accession>
<dbReference type="PROSITE" id="PS00630">
    <property type="entry name" value="IMP_2"/>
    <property type="match status" value="1"/>
</dbReference>
<comment type="catalytic activity">
    <reaction evidence="1 7">
        <text>a myo-inositol phosphate + H2O = myo-inositol + phosphate</text>
        <dbReference type="Rhea" id="RHEA:24056"/>
        <dbReference type="ChEBI" id="CHEBI:15377"/>
        <dbReference type="ChEBI" id="CHEBI:17268"/>
        <dbReference type="ChEBI" id="CHEBI:43474"/>
        <dbReference type="ChEBI" id="CHEBI:84139"/>
        <dbReference type="EC" id="3.1.3.25"/>
    </reaction>
</comment>
<comment type="caution">
    <text evidence="8">The sequence shown here is derived from an EMBL/GenBank/DDBJ whole genome shotgun (WGS) entry which is preliminary data.</text>
</comment>
<evidence type="ECO:0000256" key="2">
    <source>
        <dbReference type="ARBA" id="ARBA00001946"/>
    </source>
</evidence>
<reference evidence="8 9" key="1">
    <citation type="journal article" date="2023" name="ISME J.">
        <title>Cultivation and genomic characterization of novel and ubiquitous marine nitrite-oxidizing bacteria from the Nitrospirales.</title>
        <authorList>
            <person name="Mueller A.J."/>
            <person name="Daebeler A."/>
            <person name="Herbold C.W."/>
            <person name="Kirkegaard R.H."/>
            <person name="Daims H."/>
        </authorList>
    </citation>
    <scope>NUCLEOTIDE SEQUENCE [LARGE SCALE GENOMIC DNA]</scope>
    <source>
        <strain evidence="8 9">EB</strain>
    </source>
</reference>